<dbReference type="SUPFAM" id="SSF53756">
    <property type="entry name" value="UDP-Glycosyltransferase/glycogen phosphorylase"/>
    <property type="match status" value="1"/>
</dbReference>
<dbReference type="InterPro" id="IPR001296">
    <property type="entry name" value="Glyco_trans_1"/>
</dbReference>
<name>A0A1H9CYT4_9FLAO</name>
<proteinExistence type="predicted"/>
<feature type="domain" description="Glycosyltransferase subfamily 4-like N-terminal" evidence="2">
    <location>
        <begin position="20"/>
        <end position="175"/>
    </location>
</feature>
<evidence type="ECO:0000313" key="3">
    <source>
        <dbReference type="EMBL" id="SEQ05688.1"/>
    </source>
</evidence>
<evidence type="ECO:0000313" key="4">
    <source>
        <dbReference type="Proteomes" id="UP000198648"/>
    </source>
</evidence>
<feature type="domain" description="Glycosyl transferase family 1" evidence="1">
    <location>
        <begin position="182"/>
        <end position="342"/>
    </location>
</feature>
<reference evidence="3 4" key="1">
    <citation type="submission" date="2016-10" db="EMBL/GenBank/DDBJ databases">
        <authorList>
            <person name="de Groot N.N."/>
        </authorList>
    </citation>
    <scope>NUCLEOTIDE SEQUENCE [LARGE SCALE GENOMIC DNA]</scope>
    <source>
        <strain evidence="3 4">DSM 27078</strain>
    </source>
</reference>
<dbReference type="RefSeq" id="WP_091468538.1">
    <property type="nucleotide sequence ID" value="NZ_FOEI01000005.1"/>
</dbReference>
<dbReference type="OrthoDB" id="798298at2"/>
<accession>A0A1H9CYT4</accession>
<evidence type="ECO:0000259" key="2">
    <source>
        <dbReference type="Pfam" id="PF13439"/>
    </source>
</evidence>
<dbReference type="GO" id="GO:0016757">
    <property type="term" value="F:glycosyltransferase activity"/>
    <property type="evidence" value="ECO:0007669"/>
    <property type="project" value="InterPro"/>
</dbReference>
<keyword evidence="4" id="KW-1185">Reference proteome</keyword>
<dbReference type="Proteomes" id="UP000198648">
    <property type="component" value="Unassembled WGS sequence"/>
</dbReference>
<dbReference type="Pfam" id="PF13439">
    <property type="entry name" value="Glyco_transf_4"/>
    <property type="match status" value="1"/>
</dbReference>
<gene>
    <name evidence="3" type="ORF">SAMN05444005_105131</name>
</gene>
<sequence>MDKKTSVLKICLVTVTLSDGGAERCAALLSQYFDQQDFEVYHVVFAGKVEYDFAGKIFHLEHLKDKRNSWWSRSKRFFALKDFFANNQFDYVIDFRTKQYFWQEVIIHNFVYPKFIQTIHSFKLKSYIPKNTFLAKILYRNCQQFITVSQGIKEKVSSKYDFIPTQLIYNPLDFESIAVKSEELISDEYQYVLSAGSMNKNVKQFDKLIECYAKSVLPSQNIKLMILGEGKLKSKWIKLAESLNLQDLVVFKGNVKNPFRFYKKALFTISTSKYEGMPMVLLESLACETPIISWNYESGPNEIIVDNNNGLLVENQNSEKLIEAINLFVSDKVLYLQCKHNALSSVKRFSLETIGAEWLAFFERN</sequence>
<dbReference type="InterPro" id="IPR028098">
    <property type="entry name" value="Glyco_trans_4-like_N"/>
</dbReference>
<dbReference type="Gene3D" id="3.40.50.2000">
    <property type="entry name" value="Glycogen Phosphorylase B"/>
    <property type="match status" value="2"/>
</dbReference>
<dbReference type="Pfam" id="PF00534">
    <property type="entry name" value="Glycos_transf_1"/>
    <property type="match status" value="1"/>
</dbReference>
<dbReference type="PANTHER" id="PTHR12526:SF630">
    <property type="entry name" value="GLYCOSYLTRANSFERASE"/>
    <property type="match status" value="1"/>
</dbReference>
<dbReference type="EMBL" id="FOEI01000005">
    <property type="protein sequence ID" value="SEQ05688.1"/>
    <property type="molecule type" value="Genomic_DNA"/>
</dbReference>
<organism evidence="3 4">
    <name type="scientific">Flavobacterium urocaniciphilum</name>
    <dbReference type="NCBI Taxonomy" id="1299341"/>
    <lineage>
        <taxon>Bacteria</taxon>
        <taxon>Pseudomonadati</taxon>
        <taxon>Bacteroidota</taxon>
        <taxon>Flavobacteriia</taxon>
        <taxon>Flavobacteriales</taxon>
        <taxon>Flavobacteriaceae</taxon>
        <taxon>Flavobacterium</taxon>
    </lineage>
</organism>
<protein>
    <submittedName>
        <fullName evidence="3">N-acetylgalactosamine-N,N'-diacetylbacillosaminyl-diphospho-undecaprenol 4-alpha-N-acetylgalactosaminyltransferase</fullName>
    </submittedName>
</protein>
<dbReference type="PANTHER" id="PTHR12526">
    <property type="entry name" value="GLYCOSYLTRANSFERASE"/>
    <property type="match status" value="1"/>
</dbReference>
<dbReference type="AlphaFoldDB" id="A0A1H9CYT4"/>
<evidence type="ECO:0000259" key="1">
    <source>
        <dbReference type="Pfam" id="PF00534"/>
    </source>
</evidence>
<keyword evidence="3" id="KW-0808">Transferase</keyword>
<dbReference type="STRING" id="1299341.SAMN05444005_105131"/>